<keyword evidence="7 14" id="KW-0812">Transmembrane</keyword>
<evidence type="ECO:0000256" key="4">
    <source>
        <dbReference type="ARBA" id="ARBA00021546"/>
    </source>
</evidence>
<dbReference type="NCBIfam" id="NF033480">
    <property type="entry name" value="bifunc_MprF"/>
    <property type="match status" value="1"/>
</dbReference>
<comment type="subcellular location">
    <subcellularLocation>
        <location evidence="1">Cell membrane</location>
        <topology evidence="1">Multi-pass membrane protein</topology>
    </subcellularLocation>
</comment>
<evidence type="ECO:0000256" key="2">
    <source>
        <dbReference type="ARBA" id="ARBA00008627"/>
    </source>
</evidence>
<evidence type="ECO:0000256" key="1">
    <source>
        <dbReference type="ARBA" id="ARBA00004651"/>
    </source>
</evidence>
<evidence type="ECO:0000256" key="10">
    <source>
        <dbReference type="ARBA" id="ARBA00023136"/>
    </source>
</evidence>
<feature type="transmembrane region" description="Helical" evidence="14">
    <location>
        <begin position="299"/>
        <end position="319"/>
    </location>
</feature>
<dbReference type="EC" id="2.3.2.3" evidence="3"/>
<dbReference type="Pfam" id="PF09924">
    <property type="entry name" value="LPG_synthase_C"/>
    <property type="match status" value="1"/>
</dbReference>
<gene>
    <name evidence="16" type="primary">mprF</name>
    <name evidence="16" type="ORF">EYE42_06020</name>
</gene>
<feature type="transmembrane region" description="Helical" evidence="14">
    <location>
        <begin position="177"/>
        <end position="198"/>
    </location>
</feature>
<organism evidence="16 17">
    <name type="scientific">Paracoccus subflavus</name>
    <dbReference type="NCBI Taxonomy" id="2528244"/>
    <lineage>
        <taxon>Bacteria</taxon>
        <taxon>Pseudomonadati</taxon>
        <taxon>Pseudomonadota</taxon>
        <taxon>Alphaproteobacteria</taxon>
        <taxon>Rhodobacterales</taxon>
        <taxon>Paracoccaceae</taxon>
        <taxon>Paracoccus</taxon>
    </lineage>
</organism>
<dbReference type="InterPro" id="IPR024320">
    <property type="entry name" value="LPG_synthase_C"/>
</dbReference>
<feature type="transmembrane region" description="Helical" evidence="14">
    <location>
        <begin position="340"/>
        <end position="363"/>
    </location>
</feature>
<keyword evidence="9" id="KW-0443">Lipid metabolism</keyword>
<feature type="domain" description="Phosphatidylglycerol lysyltransferase C-terminal" evidence="15">
    <location>
        <begin position="558"/>
        <end position="846"/>
    </location>
</feature>
<dbReference type="SUPFAM" id="SSF55729">
    <property type="entry name" value="Acyl-CoA N-acyltransferases (Nat)"/>
    <property type="match status" value="1"/>
</dbReference>
<evidence type="ECO:0000256" key="11">
    <source>
        <dbReference type="ARBA" id="ARBA00023251"/>
    </source>
</evidence>
<evidence type="ECO:0000256" key="14">
    <source>
        <dbReference type="SAM" id="Phobius"/>
    </source>
</evidence>
<keyword evidence="17" id="KW-1185">Reference proteome</keyword>
<keyword evidence="8 14" id="KW-1133">Transmembrane helix</keyword>
<evidence type="ECO:0000256" key="12">
    <source>
        <dbReference type="ARBA" id="ARBA00031899"/>
    </source>
</evidence>
<evidence type="ECO:0000256" key="5">
    <source>
        <dbReference type="ARBA" id="ARBA00022475"/>
    </source>
</evidence>
<accession>A0A4Q9G4M8</accession>
<keyword evidence="11" id="KW-0046">Antibiotic resistance</keyword>
<dbReference type="InterPro" id="IPR022791">
    <property type="entry name" value="L-PG_synthase/AglD"/>
</dbReference>
<dbReference type="Proteomes" id="UP000293520">
    <property type="component" value="Unassembled WGS sequence"/>
</dbReference>
<protein>
    <recommendedName>
        <fullName evidence="4">Phosphatidylglycerol lysyltransferase</fullName>
        <ecNumber evidence="3">2.3.2.3</ecNumber>
    </recommendedName>
    <alternativeName>
        <fullName evidence="12">Lysylphosphatidylglycerol synthase</fullName>
    </alternativeName>
</protein>
<evidence type="ECO:0000256" key="13">
    <source>
        <dbReference type="ARBA" id="ARBA00047540"/>
    </source>
</evidence>
<evidence type="ECO:0000259" key="15">
    <source>
        <dbReference type="Pfam" id="PF09924"/>
    </source>
</evidence>
<evidence type="ECO:0000256" key="8">
    <source>
        <dbReference type="ARBA" id="ARBA00022989"/>
    </source>
</evidence>
<dbReference type="GO" id="GO:0050071">
    <property type="term" value="F:phosphatidylglycerol lysyltransferase activity"/>
    <property type="evidence" value="ECO:0007669"/>
    <property type="project" value="UniProtKB-EC"/>
</dbReference>
<keyword evidence="6" id="KW-0808">Transferase</keyword>
<dbReference type="OrthoDB" id="145485at2"/>
<evidence type="ECO:0000256" key="3">
    <source>
        <dbReference type="ARBA" id="ARBA00012014"/>
    </source>
</evidence>
<dbReference type="Pfam" id="PF03706">
    <property type="entry name" value="LPG_synthase_TM"/>
    <property type="match status" value="1"/>
</dbReference>
<feature type="transmembrane region" description="Helical" evidence="14">
    <location>
        <begin position="512"/>
        <end position="535"/>
    </location>
</feature>
<dbReference type="PANTHER" id="PTHR34697:SF2">
    <property type="entry name" value="PHOSPHATIDYLGLYCEROL LYSYLTRANSFERASE"/>
    <property type="match status" value="1"/>
</dbReference>
<sequence length="880" mass="92885">MATETAEAHGNGHSGLRARFRAALPVLLAAALFALGLYALYRLLAPVNLADVTAQIRTTPWSTMALALLATLCGYLALTGYDWSALRYIGKPLPMPVVLTGGLMAYAFGNTIGLSAVSGGAVRWRVYSGLGLDGYDVAAVSTFAAVSFGVAATVVGLGALAVHPGALAAILPFSAPAIRLGALGIVAAIVLPLVWASVTQARVRIRRFQVQAPSLSILFGQILFSLADIGFSALTLYVLLPVGDIGFLTFLAVFAAATMAGILSHVPGGIGVFETVVIAAMPAGAPVDQVAAALLLYRLTYYLVPFVLALTALSLYEAWRVVGGRIPGGAAGRMVTAVEPALRAVAPLAPFVLAATVFGAGLWMSFAALVPATSESAEVAEALFPLAFVEGSALLSSALGAALILIAYGLVRRNRGAYWMACTAMAGSAVVALFHGVDIERAVALGILLLIFLPFRQEFNRRTRLSHAALTPAWAVLVVSVIVAFGFVLFFAHKSTPYANDLWWQFAVDERAPRALRAGLLASLVIGLSTLVLLLRAPRFRPAPPDADSLAQAAEIAEAADHPDANFALTGDKSLIFSDDGAAFVMFGVAGRSWIAFGGPIGPADAAGEAALVFVEAARREGARPAFYEIGHQDVPLMLEFGFSLFKMGEEAVVDLSAFSLDGPARKKLRAAHARAKRDGLTLEISAPPHSADLMDELKGISDAWLEEKHAKEKSFSVGRFTPDWLNRWPIALIRHGGRTVAFANVLRTARGGIATIDLMRHAPDAPAGTMEFLFTELMLALKAEGVSAFSLGMAPLSGLAPDRSHRVWDRFGALIYKHGGNFYNFQGLRAFKEKFDPDWRPRYLAVPSAAAPFLTLSDAARLIGGGSASRPSRLSGDAG</sequence>
<comment type="catalytic activity">
    <reaction evidence="13">
        <text>L-lysyl-tRNA(Lys) + a 1,2-diacyl-sn-glycero-3-phospho-(1'-sn-glycerol) = a 1,2-diacyl-sn-glycero-3-phospho-1'-(3'-O-L-lysyl)-sn-glycerol + tRNA(Lys)</text>
        <dbReference type="Rhea" id="RHEA:10668"/>
        <dbReference type="Rhea" id="RHEA-COMP:9696"/>
        <dbReference type="Rhea" id="RHEA-COMP:9697"/>
        <dbReference type="ChEBI" id="CHEBI:64716"/>
        <dbReference type="ChEBI" id="CHEBI:75792"/>
        <dbReference type="ChEBI" id="CHEBI:78442"/>
        <dbReference type="ChEBI" id="CHEBI:78529"/>
        <dbReference type="EC" id="2.3.2.3"/>
    </reaction>
</comment>
<feature type="transmembrane region" description="Helical" evidence="14">
    <location>
        <begin position="93"/>
        <end position="117"/>
    </location>
</feature>
<evidence type="ECO:0000313" key="16">
    <source>
        <dbReference type="EMBL" id="TBN42061.1"/>
    </source>
</evidence>
<reference evidence="16 17" key="1">
    <citation type="submission" date="2019-02" db="EMBL/GenBank/DDBJ databases">
        <title>Paracoccus subflavus sp. nov., isolated from marine sediment of the Pacific Ocean.</title>
        <authorList>
            <person name="Zhang G."/>
        </authorList>
    </citation>
    <scope>NUCLEOTIDE SEQUENCE [LARGE SCALE GENOMIC DNA]</scope>
    <source>
        <strain evidence="16 17">GY0581</strain>
    </source>
</reference>
<dbReference type="PANTHER" id="PTHR34697">
    <property type="entry name" value="PHOSPHATIDYLGLYCEROL LYSYLTRANSFERASE"/>
    <property type="match status" value="1"/>
</dbReference>
<comment type="similarity">
    <text evidence="2">Belongs to the LPG synthase family.</text>
</comment>
<feature type="transmembrane region" description="Helical" evidence="14">
    <location>
        <begin position="61"/>
        <end position="81"/>
    </location>
</feature>
<name>A0A4Q9G4M8_9RHOB</name>
<dbReference type="InterPro" id="IPR051211">
    <property type="entry name" value="PG_lysyltransferase"/>
</dbReference>
<dbReference type="GO" id="GO:0006629">
    <property type="term" value="P:lipid metabolic process"/>
    <property type="evidence" value="ECO:0007669"/>
    <property type="project" value="UniProtKB-KW"/>
</dbReference>
<dbReference type="GO" id="GO:0046677">
    <property type="term" value="P:response to antibiotic"/>
    <property type="evidence" value="ECO:0007669"/>
    <property type="project" value="UniProtKB-KW"/>
</dbReference>
<evidence type="ECO:0000256" key="6">
    <source>
        <dbReference type="ARBA" id="ARBA00022679"/>
    </source>
</evidence>
<dbReference type="EMBL" id="SISK01000003">
    <property type="protein sequence ID" value="TBN42061.1"/>
    <property type="molecule type" value="Genomic_DNA"/>
</dbReference>
<feature type="transmembrane region" description="Helical" evidence="14">
    <location>
        <begin position="383"/>
        <end position="410"/>
    </location>
</feature>
<keyword evidence="10 14" id="KW-0472">Membrane</keyword>
<proteinExistence type="inferred from homology"/>
<feature type="transmembrane region" description="Helical" evidence="14">
    <location>
        <begin position="137"/>
        <end position="170"/>
    </location>
</feature>
<feature type="transmembrane region" description="Helical" evidence="14">
    <location>
        <begin position="218"/>
        <end position="240"/>
    </location>
</feature>
<dbReference type="GO" id="GO:0055091">
    <property type="term" value="P:phospholipid homeostasis"/>
    <property type="evidence" value="ECO:0007669"/>
    <property type="project" value="TreeGrafter"/>
</dbReference>
<evidence type="ECO:0000256" key="9">
    <source>
        <dbReference type="ARBA" id="ARBA00023098"/>
    </source>
</evidence>
<dbReference type="AlphaFoldDB" id="A0A4Q9G4M8"/>
<feature type="transmembrane region" description="Helical" evidence="14">
    <location>
        <begin position="22"/>
        <end position="41"/>
    </location>
</feature>
<evidence type="ECO:0000256" key="7">
    <source>
        <dbReference type="ARBA" id="ARBA00022692"/>
    </source>
</evidence>
<dbReference type="InterPro" id="IPR016181">
    <property type="entry name" value="Acyl_CoA_acyltransferase"/>
</dbReference>
<keyword evidence="5" id="KW-1003">Cell membrane</keyword>
<comment type="caution">
    <text evidence="16">The sequence shown here is derived from an EMBL/GenBank/DDBJ whole genome shotgun (WGS) entry which is preliminary data.</text>
</comment>
<feature type="transmembrane region" description="Helical" evidence="14">
    <location>
        <begin position="417"/>
        <end position="436"/>
    </location>
</feature>
<evidence type="ECO:0000313" key="17">
    <source>
        <dbReference type="Proteomes" id="UP000293520"/>
    </source>
</evidence>
<feature type="transmembrane region" description="Helical" evidence="14">
    <location>
        <begin position="471"/>
        <end position="492"/>
    </location>
</feature>
<dbReference type="GO" id="GO:0005886">
    <property type="term" value="C:plasma membrane"/>
    <property type="evidence" value="ECO:0007669"/>
    <property type="project" value="UniProtKB-SubCell"/>
</dbReference>